<sequence>MSLARLLMDLSNAFGPVGYEDEVHSVIRQEIGPFVDEIYTDEIGNLIAVKKGTGKRIGIFTHVDEVSLVISKIDERGFARFEELGGIDPKVLISQRVRIKSKDGKERSGVIGMLAPHLQKKETRGEVPSFDELFIDASINPDYTKIDIGDLAVVDFSAFEMNGKVSGKALDDRACAAISIETAKELSKYVSTPTVYFVFTTREEVGAVGAKGAAESLEIDLGVAMDVTHHDKESDIEIGKGPALSVGGPNIHKGYFKLLDNYAKDKEFKVQYEFGSGRTGTDADNVQIAGSGVPTLLLSLPQMFMHTPVEVVQISDVACTARLLAGFFISLKGGESL</sequence>
<evidence type="ECO:0000313" key="9">
    <source>
        <dbReference type="EMBL" id="HCO69556.1"/>
    </source>
</evidence>
<accession>A0A3D3TKJ6</accession>
<dbReference type="InterPro" id="IPR008007">
    <property type="entry name" value="Peptidase_M42"/>
</dbReference>
<reference evidence="9 10" key="1">
    <citation type="journal article" date="2018" name="Nat. Biotechnol.">
        <title>A standardized bacterial taxonomy based on genome phylogeny substantially revises the tree of life.</title>
        <authorList>
            <person name="Parks D.H."/>
            <person name="Chuvochina M."/>
            <person name="Waite D.W."/>
            <person name="Rinke C."/>
            <person name="Skarshewski A."/>
            <person name="Chaumeil P.A."/>
            <person name="Hugenholtz P."/>
        </authorList>
    </citation>
    <scope>NUCLEOTIDE SEQUENCE [LARGE SCALE GENOMIC DNA]</scope>
    <source>
        <strain evidence="9">UBA9905</strain>
    </source>
</reference>
<keyword evidence="5" id="KW-0378">Hydrolase</keyword>
<feature type="binding site" evidence="8">
    <location>
        <position position="62"/>
    </location>
    <ligand>
        <name>Zn(2+)</name>
        <dbReference type="ChEBI" id="CHEBI:29105"/>
        <label>1</label>
    </ligand>
</feature>
<keyword evidence="4 8" id="KW-0479">Metal-binding</keyword>
<evidence type="ECO:0000256" key="5">
    <source>
        <dbReference type="ARBA" id="ARBA00022801"/>
    </source>
</evidence>
<dbReference type="EMBL" id="DQBS01000071">
    <property type="protein sequence ID" value="HCO69556.1"/>
    <property type="molecule type" value="Genomic_DNA"/>
</dbReference>
<gene>
    <name evidence="9" type="ORF">DIT26_03060</name>
</gene>
<feature type="binding site" evidence="8">
    <location>
        <position position="171"/>
    </location>
    <ligand>
        <name>Zn(2+)</name>
        <dbReference type="ChEBI" id="CHEBI:29105"/>
        <label>1</label>
    </ligand>
</feature>
<name>A0A3D3TKJ6_9BACT</name>
<comment type="similarity">
    <text evidence="1 6">Belongs to the peptidase M42 family.</text>
</comment>
<proteinExistence type="inferred from homology"/>
<dbReference type="PIRSF" id="PIRSF001123">
    <property type="entry name" value="PepA_GA"/>
    <property type="match status" value="1"/>
</dbReference>
<dbReference type="GO" id="GO:0004177">
    <property type="term" value="F:aminopeptidase activity"/>
    <property type="evidence" value="ECO:0007669"/>
    <property type="project" value="UniProtKB-UniRule"/>
</dbReference>
<dbReference type="Pfam" id="PF05343">
    <property type="entry name" value="Peptidase_M42"/>
    <property type="match status" value="1"/>
</dbReference>
<dbReference type="GO" id="GO:0006508">
    <property type="term" value="P:proteolysis"/>
    <property type="evidence" value="ECO:0007669"/>
    <property type="project" value="UniProtKB-KW"/>
</dbReference>
<evidence type="ECO:0000256" key="1">
    <source>
        <dbReference type="ARBA" id="ARBA00006272"/>
    </source>
</evidence>
<keyword evidence="3" id="KW-0645">Protease</keyword>
<evidence type="ECO:0000256" key="7">
    <source>
        <dbReference type="PIRSR" id="PIRSR001123-1"/>
    </source>
</evidence>
<feature type="binding site" evidence="8">
    <location>
        <position position="204"/>
    </location>
    <ligand>
        <name>Zn(2+)</name>
        <dbReference type="ChEBI" id="CHEBI:29105"/>
        <label>2</label>
    </ligand>
</feature>
<dbReference type="AlphaFoldDB" id="A0A3D3TKJ6"/>
<evidence type="ECO:0000313" key="10">
    <source>
        <dbReference type="Proteomes" id="UP000264215"/>
    </source>
</evidence>
<feature type="binding site" evidence="8">
    <location>
        <position position="306"/>
    </location>
    <ligand>
        <name>Zn(2+)</name>
        <dbReference type="ChEBI" id="CHEBI:29105"/>
        <label>2</label>
    </ligand>
</feature>
<comment type="caution">
    <text evidence="9">The sequence shown here is derived from an EMBL/GenBank/DDBJ whole genome shotgun (WGS) entry which is preliminary data.</text>
</comment>
<protein>
    <submittedName>
        <fullName evidence="9">Peptidase M42</fullName>
    </submittedName>
</protein>
<feature type="active site" description="Proton acceptor" evidence="7">
    <location>
        <position position="203"/>
    </location>
</feature>
<evidence type="ECO:0000256" key="3">
    <source>
        <dbReference type="ARBA" id="ARBA00022670"/>
    </source>
</evidence>
<dbReference type="PANTHER" id="PTHR32481:SF6">
    <property type="entry name" value="ENDOGLUCANASE"/>
    <property type="match status" value="1"/>
</dbReference>
<dbReference type="PANTHER" id="PTHR32481">
    <property type="entry name" value="AMINOPEPTIDASE"/>
    <property type="match status" value="1"/>
</dbReference>
<dbReference type="Gene3D" id="3.40.630.10">
    <property type="entry name" value="Zn peptidases"/>
    <property type="match status" value="1"/>
</dbReference>
<dbReference type="Proteomes" id="UP000264215">
    <property type="component" value="Unassembled WGS sequence"/>
</dbReference>
<evidence type="ECO:0000256" key="8">
    <source>
        <dbReference type="PIRSR" id="PIRSR001123-2"/>
    </source>
</evidence>
<dbReference type="InterPro" id="IPR051464">
    <property type="entry name" value="Peptidase_M42_aminopept"/>
</dbReference>
<dbReference type="SUPFAM" id="SSF53187">
    <property type="entry name" value="Zn-dependent exopeptidases"/>
    <property type="match status" value="1"/>
</dbReference>
<dbReference type="InterPro" id="IPR023367">
    <property type="entry name" value="Peptidase_M42_dom2"/>
</dbReference>
<dbReference type="Gene3D" id="2.40.30.40">
    <property type="entry name" value="Peptidase M42, domain 2"/>
    <property type="match status" value="1"/>
</dbReference>
<organism evidence="9 10">
    <name type="scientific">Mesotoga infera</name>
    <dbReference type="NCBI Taxonomy" id="1236046"/>
    <lineage>
        <taxon>Bacteria</taxon>
        <taxon>Thermotogati</taxon>
        <taxon>Thermotogota</taxon>
        <taxon>Thermotogae</taxon>
        <taxon>Kosmotogales</taxon>
        <taxon>Kosmotogaceae</taxon>
        <taxon>Mesotoga</taxon>
    </lineage>
</organism>
<keyword evidence="2" id="KW-0031">Aminopeptidase</keyword>
<dbReference type="GO" id="GO:0046872">
    <property type="term" value="F:metal ion binding"/>
    <property type="evidence" value="ECO:0007669"/>
    <property type="project" value="UniProtKB-UniRule"/>
</dbReference>
<evidence type="ECO:0000256" key="2">
    <source>
        <dbReference type="ARBA" id="ARBA00022438"/>
    </source>
</evidence>
<dbReference type="SUPFAM" id="SSF101821">
    <property type="entry name" value="Aminopeptidase/glucanase lid domain"/>
    <property type="match status" value="1"/>
</dbReference>
<feature type="binding site" evidence="8">
    <location>
        <position position="171"/>
    </location>
    <ligand>
        <name>Zn(2+)</name>
        <dbReference type="ChEBI" id="CHEBI:29105"/>
        <label>2</label>
    </ligand>
</feature>
<evidence type="ECO:0000256" key="4">
    <source>
        <dbReference type="ARBA" id="ARBA00022723"/>
    </source>
</evidence>
<evidence type="ECO:0000256" key="6">
    <source>
        <dbReference type="PIRNR" id="PIRNR001123"/>
    </source>
</evidence>
<feature type="binding site" evidence="8">
    <location>
        <position position="226"/>
    </location>
    <ligand>
        <name>Zn(2+)</name>
        <dbReference type="ChEBI" id="CHEBI:29105"/>
        <label>1</label>
    </ligand>
</feature>
<comment type="cofactor">
    <cofactor evidence="8">
        <name>a divalent metal cation</name>
        <dbReference type="ChEBI" id="CHEBI:60240"/>
    </cofactor>
    <text evidence="8">Binds 2 divalent metal cations per subunit.</text>
</comment>